<dbReference type="SUPFAM" id="SSF50249">
    <property type="entry name" value="Nucleic acid-binding proteins"/>
    <property type="match status" value="1"/>
</dbReference>
<dbReference type="InterPro" id="IPR002059">
    <property type="entry name" value="CSP_DNA-bd"/>
</dbReference>
<evidence type="ECO:0000313" key="4">
    <source>
        <dbReference type="EMBL" id="ABG91936.1"/>
    </source>
</evidence>
<proteinExistence type="predicted"/>
<dbReference type="eggNOG" id="COG1278">
    <property type="taxonomic scope" value="Bacteria"/>
</dbReference>
<gene>
    <name evidence="4" type="ordered locus">RHA1_ro00100</name>
</gene>
<dbReference type="Proteomes" id="UP000008710">
    <property type="component" value="Chromosome"/>
</dbReference>
<evidence type="ECO:0000259" key="3">
    <source>
        <dbReference type="PROSITE" id="PS51857"/>
    </source>
</evidence>
<dbReference type="Pfam" id="PF00313">
    <property type="entry name" value="CSD"/>
    <property type="match status" value="1"/>
</dbReference>
<dbReference type="PRINTS" id="PR00050">
    <property type="entry name" value="COLDSHOCK"/>
</dbReference>
<protein>
    <submittedName>
        <fullName evidence="4">Cold shock protein</fullName>
    </submittedName>
</protein>
<dbReference type="Gene3D" id="2.40.50.140">
    <property type="entry name" value="Nucleic acid-binding proteins"/>
    <property type="match status" value="1"/>
</dbReference>
<organism evidence="4 5">
    <name type="scientific">Rhodococcus jostii (strain RHA1)</name>
    <dbReference type="NCBI Taxonomy" id="101510"/>
    <lineage>
        <taxon>Bacteria</taxon>
        <taxon>Bacillati</taxon>
        <taxon>Actinomycetota</taxon>
        <taxon>Actinomycetes</taxon>
        <taxon>Mycobacteriales</taxon>
        <taxon>Nocardiaceae</taxon>
        <taxon>Rhodococcus</taxon>
    </lineage>
</organism>
<accession>Q0SKK0</accession>
<dbReference type="PANTHER" id="PTHR46565">
    <property type="entry name" value="COLD SHOCK DOMAIN PROTEIN 2"/>
    <property type="match status" value="1"/>
</dbReference>
<dbReference type="EMBL" id="CP000431">
    <property type="protein sequence ID" value="ABG91936.1"/>
    <property type="molecule type" value="Genomic_DNA"/>
</dbReference>
<dbReference type="InterPro" id="IPR011129">
    <property type="entry name" value="CSD"/>
</dbReference>
<dbReference type="GO" id="GO:0003676">
    <property type="term" value="F:nucleic acid binding"/>
    <property type="evidence" value="ECO:0007669"/>
    <property type="project" value="InterPro"/>
</dbReference>
<dbReference type="GO" id="GO:0005737">
    <property type="term" value="C:cytoplasm"/>
    <property type="evidence" value="ECO:0007669"/>
    <property type="project" value="UniProtKB-SubCell"/>
</dbReference>
<evidence type="ECO:0000256" key="2">
    <source>
        <dbReference type="SAM" id="MobiDB-lite"/>
    </source>
</evidence>
<evidence type="ECO:0000256" key="1">
    <source>
        <dbReference type="RuleBase" id="RU000408"/>
    </source>
</evidence>
<dbReference type="PROSITE" id="PS51857">
    <property type="entry name" value="CSD_2"/>
    <property type="match status" value="1"/>
</dbReference>
<sequence>MRTPRRSNAQRGSACGSARCESGGRRCAPRPGRSKGGTMSAGHTLPARQSTALRTGTVRWFNAEQGFGFLAPADGSDDIFVHVSEIAGDGHRILEEGQRVSFAVCRTETGDQARDVRIA</sequence>
<evidence type="ECO:0000313" key="5">
    <source>
        <dbReference type="Proteomes" id="UP000008710"/>
    </source>
</evidence>
<reference evidence="5" key="1">
    <citation type="journal article" date="2006" name="Proc. Natl. Acad. Sci. U.S.A.">
        <title>The complete genome of Rhodococcus sp. RHA1 provides insights into a catabolic powerhouse.</title>
        <authorList>
            <person name="McLeod M.P."/>
            <person name="Warren R.L."/>
            <person name="Hsiao W.W.L."/>
            <person name="Araki N."/>
            <person name="Myhre M."/>
            <person name="Fernandes C."/>
            <person name="Miyazawa D."/>
            <person name="Wong W."/>
            <person name="Lillquist A.L."/>
            <person name="Wang D."/>
            <person name="Dosanjh M."/>
            <person name="Hara H."/>
            <person name="Petrescu A."/>
            <person name="Morin R.D."/>
            <person name="Yang G."/>
            <person name="Stott J.M."/>
            <person name="Schein J.E."/>
            <person name="Shin H."/>
            <person name="Smailus D."/>
            <person name="Siddiqui A.S."/>
            <person name="Marra M.A."/>
            <person name="Jones S.J.M."/>
            <person name="Holt R."/>
            <person name="Brinkman F.S.L."/>
            <person name="Miyauchi K."/>
            <person name="Fukuda M."/>
            <person name="Davies J.E."/>
            <person name="Mohn W.W."/>
            <person name="Eltis L.D."/>
        </authorList>
    </citation>
    <scope>NUCLEOTIDE SEQUENCE [LARGE SCALE GENOMIC DNA]</scope>
    <source>
        <strain evidence="5">RHA1</strain>
    </source>
</reference>
<dbReference type="HOGENOM" id="CLU_2059570_0_0_11"/>
<dbReference type="SMART" id="SM00357">
    <property type="entry name" value="CSP"/>
    <property type="match status" value="1"/>
</dbReference>
<dbReference type="InterPro" id="IPR019844">
    <property type="entry name" value="CSD_CS"/>
</dbReference>
<dbReference type="PANTHER" id="PTHR46565:SF5">
    <property type="entry name" value="COLD SHOCK PROTEIN 2-LIKE"/>
    <property type="match status" value="1"/>
</dbReference>
<dbReference type="KEGG" id="rha:RHA1_ro00100"/>
<dbReference type="InterPro" id="IPR012340">
    <property type="entry name" value="NA-bd_OB-fold"/>
</dbReference>
<dbReference type="CDD" id="cd04458">
    <property type="entry name" value="CSP_CDS"/>
    <property type="match status" value="1"/>
</dbReference>
<name>Q0SKK0_RHOJR</name>
<feature type="compositionally biased region" description="Polar residues" evidence="2">
    <location>
        <begin position="1"/>
        <end position="11"/>
    </location>
</feature>
<dbReference type="AlphaFoldDB" id="Q0SKK0"/>
<feature type="domain" description="CSD" evidence="3">
    <location>
        <begin position="53"/>
        <end position="118"/>
    </location>
</feature>
<dbReference type="PROSITE" id="PS00352">
    <property type="entry name" value="CSD_1"/>
    <property type="match status" value="1"/>
</dbReference>
<comment type="subcellular location">
    <subcellularLocation>
        <location evidence="1">Cytoplasm</location>
    </subcellularLocation>
</comment>
<feature type="region of interest" description="Disordered" evidence="2">
    <location>
        <begin position="1"/>
        <end position="50"/>
    </location>
</feature>